<dbReference type="OrthoDB" id="21915at2"/>
<keyword evidence="1" id="KW-0732">Signal</keyword>
<feature type="chain" id="PRO_5007511191" description="DUF4019 domain-containing protein" evidence="1">
    <location>
        <begin position="26"/>
        <end position="140"/>
    </location>
</feature>
<evidence type="ECO:0008006" key="4">
    <source>
        <dbReference type="Google" id="ProtNLM"/>
    </source>
</evidence>
<protein>
    <recommendedName>
        <fullName evidence="4">DUF4019 domain-containing protein</fullName>
    </recommendedName>
</protein>
<evidence type="ECO:0000313" key="3">
    <source>
        <dbReference type="Proteomes" id="UP000076079"/>
    </source>
</evidence>
<dbReference type="AlphaFoldDB" id="A0A143PEQ5"/>
<sequence length="140" mass="14971" precursor="true">MGTFITRRTAVVLILLFLLAGPAAAQDTAAAQKAATEWLVLLDAGRYAESGTAAASTFKQAVTTDKWQEAVKTARDQVGPLKSRALKQATPAKDPPGAPAGEYIVFQYGSSFERKDTATESVSTVLDTDGTWRVVGYFVR</sequence>
<reference evidence="2 3" key="1">
    <citation type="journal article" date="2016" name="Genome Announc.">
        <title>First Complete Genome Sequence of a Subdivision 6 Acidobacterium Strain.</title>
        <authorList>
            <person name="Huang S."/>
            <person name="Vieira S."/>
            <person name="Bunk B."/>
            <person name="Riedel T."/>
            <person name="Sproer C."/>
            <person name="Overmann J."/>
        </authorList>
    </citation>
    <scope>NUCLEOTIDE SEQUENCE [LARGE SCALE GENOMIC DNA]</scope>
    <source>
        <strain evidence="3">DSM 100886 HEG_-6_39</strain>
    </source>
</reference>
<reference evidence="3" key="2">
    <citation type="submission" date="2016-04" db="EMBL/GenBank/DDBJ databases">
        <title>First Complete Genome Sequence of a Subdivision 6 Acidobacterium.</title>
        <authorList>
            <person name="Huang S."/>
            <person name="Vieira S."/>
            <person name="Bunk B."/>
            <person name="Riedel T."/>
            <person name="Sproeer C."/>
            <person name="Overmann J."/>
        </authorList>
    </citation>
    <scope>NUCLEOTIDE SEQUENCE [LARGE SCALE GENOMIC DNA]</scope>
    <source>
        <strain evidence="3">DSM 100886 HEG_-6_39</strain>
    </source>
</reference>
<accession>A0A143PEQ5</accession>
<dbReference type="KEGG" id="abac:LuPra_00191"/>
<organism evidence="2 3">
    <name type="scientific">Luteitalea pratensis</name>
    <dbReference type="NCBI Taxonomy" id="1855912"/>
    <lineage>
        <taxon>Bacteria</taxon>
        <taxon>Pseudomonadati</taxon>
        <taxon>Acidobacteriota</taxon>
        <taxon>Vicinamibacteria</taxon>
        <taxon>Vicinamibacterales</taxon>
        <taxon>Vicinamibacteraceae</taxon>
        <taxon>Luteitalea</taxon>
    </lineage>
</organism>
<dbReference type="STRING" id="1855912.LuPra_00191"/>
<dbReference type="Pfam" id="PF13211">
    <property type="entry name" value="DUF4019"/>
    <property type="match status" value="1"/>
</dbReference>
<keyword evidence="3" id="KW-1185">Reference proteome</keyword>
<dbReference type="RefSeq" id="WP_157898593.1">
    <property type="nucleotide sequence ID" value="NZ_CP015136.1"/>
</dbReference>
<proteinExistence type="predicted"/>
<dbReference type="Proteomes" id="UP000076079">
    <property type="component" value="Chromosome"/>
</dbReference>
<dbReference type="EMBL" id="CP015136">
    <property type="protein sequence ID" value="AMY07027.1"/>
    <property type="molecule type" value="Genomic_DNA"/>
</dbReference>
<name>A0A143PEQ5_LUTPR</name>
<dbReference type="InterPro" id="IPR025091">
    <property type="entry name" value="DUF4019"/>
</dbReference>
<gene>
    <name evidence="2" type="ORF">LuPra_00191</name>
</gene>
<evidence type="ECO:0000256" key="1">
    <source>
        <dbReference type="SAM" id="SignalP"/>
    </source>
</evidence>
<feature type="signal peptide" evidence="1">
    <location>
        <begin position="1"/>
        <end position="25"/>
    </location>
</feature>
<evidence type="ECO:0000313" key="2">
    <source>
        <dbReference type="EMBL" id="AMY07027.1"/>
    </source>
</evidence>